<dbReference type="Proteomes" id="UP000490800">
    <property type="component" value="Unassembled WGS sequence"/>
</dbReference>
<keyword evidence="3" id="KW-1185">Reference proteome</keyword>
<dbReference type="OrthoDB" id="9886595at2"/>
<dbReference type="RefSeq" id="WP_157332906.1">
    <property type="nucleotide sequence ID" value="NZ_RHLK01000002.1"/>
</dbReference>
<organism evidence="2 3">
    <name type="scientific">Paenibacillus lutrae</name>
    <dbReference type="NCBI Taxonomy" id="2078573"/>
    <lineage>
        <taxon>Bacteria</taxon>
        <taxon>Bacillati</taxon>
        <taxon>Bacillota</taxon>
        <taxon>Bacilli</taxon>
        <taxon>Bacillales</taxon>
        <taxon>Paenibacillaceae</taxon>
        <taxon>Paenibacillus</taxon>
    </lineage>
</organism>
<comment type="caution">
    <text evidence="2">The sequence shown here is derived from an EMBL/GenBank/DDBJ whole genome shotgun (WGS) entry which is preliminary data.</text>
</comment>
<proteinExistence type="predicted"/>
<reference evidence="2 3" key="1">
    <citation type="journal article" date="2019" name="Microorganisms">
        <title>Paenibacillus lutrae sp. nov., A Chitinolytic Species Isolated from A River Otter in Castril Natural Park, Granada, Spain.</title>
        <authorList>
            <person name="Rodriguez M."/>
            <person name="Reina J.C."/>
            <person name="Bejar V."/>
            <person name="Llamas I."/>
        </authorList>
    </citation>
    <scope>NUCLEOTIDE SEQUENCE [LARGE SCALE GENOMIC DNA]</scope>
    <source>
        <strain evidence="2 3">N10</strain>
    </source>
</reference>
<gene>
    <name evidence="2" type="ORF">EDM21_03325</name>
</gene>
<feature type="region of interest" description="Disordered" evidence="1">
    <location>
        <begin position="70"/>
        <end position="97"/>
    </location>
</feature>
<dbReference type="AlphaFoldDB" id="A0A7X3FF97"/>
<sequence length="129" mass="14757">MKGGIAEMDWSLDIPMLIVALGFTCWWLSEWFYTAPPMSAYGVTPLIQTSYSSIPAVLRTVGSRFSRIRRKIPSRQSDENDDETDSSHVDGYRAPRHSITYSGRNSYDILTTGRLYSGRRNEDFIFIHP</sequence>
<evidence type="ECO:0000313" key="3">
    <source>
        <dbReference type="Proteomes" id="UP000490800"/>
    </source>
</evidence>
<protein>
    <submittedName>
        <fullName evidence="2">Uncharacterized protein</fullName>
    </submittedName>
</protein>
<name>A0A7X3FF97_9BACL</name>
<evidence type="ECO:0000313" key="2">
    <source>
        <dbReference type="EMBL" id="MVO98574.1"/>
    </source>
</evidence>
<evidence type="ECO:0000256" key="1">
    <source>
        <dbReference type="SAM" id="MobiDB-lite"/>
    </source>
</evidence>
<accession>A0A7X3FF97</accession>
<dbReference type="EMBL" id="RHLK01000002">
    <property type="protein sequence ID" value="MVO98574.1"/>
    <property type="molecule type" value="Genomic_DNA"/>
</dbReference>